<evidence type="ECO:0000256" key="9">
    <source>
        <dbReference type="RuleBase" id="RU363043"/>
    </source>
</evidence>
<comment type="similarity">
    <text evidence="2 9">Belongs to the binding-protein-dependent transport system permease family. CysTW subfamily.</text>
</comment>
<evidence type="ECO:0000256" key="6">
    <source>
        <dbReference type="ARBA" id="ARBA00022692"/>
    </source>
</evidence>
<dbReference type="SUPFAM" id="SSF161098">
    <property type="entry name" value="MetI-like"/>
    <property type="match status" value="1"/>
</dbReference>
<dbReference type="PANTHER" id="PTHR43470">
    <property type="entry name" value="PHOSPHATE TRANSPORT SYSTEM PERMEASE PROTEIN PSTA-RELATED"/>
    <property type="match status" value="1"/>
</dbReference>
<evidence type="ECO:0000256" key="1">
    <source>
        <dbReference type="ARBA" id="ARBA00004651"/>
    </source>
</evidence>
<dbReference type="InterPro" id="IPR035906">
    <property type="entry name" value="MetI-like_sf"/>
</dbReference>
<reference evidence="11 12" key="1">
    <citation type="submission" date="2019-05" db="EMBL/GenBank/DDBJ databases">
        <title>Erythrobacter marisflavi sp. nov., isolated from isolated from water of an estuary environment.</title>
        <authorList>
            <person name="Yoon J.-H."/>
        </authorList>
    </citation>
    <scope>NUCLEOTIDE SEQUENCE [LARGE SCALE GENOMIC DNA]</scope>
    <source>
        <strain evidence="11 12">KEM-5</strain>
    </source>
</reference>
<dbReference type="NCBIfam" id="TIGR00974">
    <property type="entry name" value="3a0107s02c"/>
    <property type="match status" value="1"/>
</dbReference>
<evidence type="ECO:0000256" key="4">
    <source>
        <dbReference type="ARBA" id="ARBA00022448"/>
    </source>
</evidence>
<feature type="transmembrane region" description="Helical" evidence="9">
    <location>
        <begin position="247"/>
        <end position="267"/>
    </location>
</feature>
<accession>A0A5S3P8F6</accession>
<keyword evidence="7 9" id="KW-1133">Transmembrane helix</keyword>
<keyword evidence="12" id="KW-1185">Reference proteome</keyword>
<dbReference type="Proteomes" id="UP000309668">
    <property type="component" value="Unassembled WGS sequence"/>
</dbReference>
<evidence type="ECO:0000256" key="2">
    <source>
        <dbReference type="ARBA" id="ARBA00007069"/>
    </source>
</evidence>
<evidence type="ECO:0000256" key="7">
    <source>
        <dbReference type="ARBA" id="ARBA00022989"/>
    </source>
</evidence>
<dbReference type="AlphaFoldDB" id="A0A5S3P8F6"/>
<gene>
    <name evidence="11" type="primary">pstA</name>
    <name evidence="11" type="ORF">FEV51_00835</name>
</gene>
<keyword evidence="4" id="KW-0813">Transport</keyword>
<sequence length="420" mass="44538">MTDAAEPTRTPTRTAAFEKRLQQRYAAEKRFKALGLGAVLFSVGVLLFLLVTMTINGIGGFQRTELTVPIDFSQSGIAADPVMMEQAGAANSLKAQGLPAVVEFYAVKALGEAGAEELSATAWRDVADAVIADPQTLSSEVTFNLPASADLAAGYSGEGSPELQALAADLADKGVLEKNFDTGFLQRADATDPQAAGIWGALKGSILTMIVTLLLAFPIGVLAALYLEEYAPKNRWTDVIEVSINNLAAVPSIIFGLLGLAVFLWIFPSYRSAPLIGGMTLALMTMPVIVISGRNAIKAVPPSIRDGALAIGASPVQVVFHHVLPLALPGILTGTIIGMARALGETAPLLMIGMRAFVATPPDGFTSPATVLPVQIFLWSDEIDRGFVERTSAAIIVLLLFLLVMNGLAIYLRNKFEKKW</sequence>
<evidence type="ECO:0000259" key="10">
    <source>
        <dbReference type="PROSITE" id="PS50928"/>
    </source>
</evidence>
<dbReference type="PROSITE" id="PS50928">
    <property type="entry name" value="ABC_TM1"/>
    <property type="match status" value="1"/>
</dbReference>
<dbReference type="PANTHER" id="PTHR43470:SF5">
    <property type="entry name" value="PHOSPHATE TRANSPORT SYSTEM PERMEASE PROTEIN PSTA"/>
    <property type="match status" value="1"/>
</dbReference>
<dbReference type="InterPro" id="IPR005672">
    <property type="entry name" value="Phosphate_PstA"/>
</dbReference>
<dbReference type="InterPro" id="IPR000515">
    <property type="entry name" value="MetI-like"/>
</dbReference>
<dbReference type="InterPro" id="IPR024573">
    <property type="entry name" value="DUF3333"/>
</dbReference>
<comment type="caution">
    <text evidence="11">The sequence shown here is derived from an EMBL/GenBank/DDBJ whole genome shotgun (WGS) entry which is preliminary data.</text>
</comment>
<evidence type="ECO:0000256" key="5">
    <source>
        <dbReference type="ARBA" id="ARBA00022475"/>
    </source>
</evidence>
<feature type="domain" description="ABC transmembrane type-1" evidence="10">
    <location>
        <begin position="202"/>
        <end position="409"/>
    </location>
</feature>
<dbReference type="GO" id="GO:0035435">
    <property type="term" value="P:phosphate ion transmembrane transport"/>
    <property type="evidence" value="ECO:0007669"/>
    <property type="project" value="InterPro"/>
</dbReference>
<dbReference type="CDD" id="cd06261">
    <property type="entry name" value="TM_PBP2"/>
    <property type="match status" value="1"/>
</dbReference>
<evidence type="ECO:0000256" key="3">
    <source>
        <dbReference type="ARBA" id="ARBA00016864"/>
    </source>
</evidence>
<feature type="transmembrane region" description="Helical" evidence="9">
    <location>
        <begin position="206"/>
        <end position="227"/>
    </location>
</feature>
<dbReference type="Pfam" id="PF11812">
    <property type="entry name" value="DUF3333"/>
    <property type="match status" value="1"/>
</dbReference>
<keyword evidence="5 9" id="KW-1003">Cell membrane</keyword>
<keyword evidence="8 9" id="KW-0472">Membrane</keyword>
<dbReference type="RefSeq" id="WP_138615340.1">
    <property type="nucleotide sequence ID" value="NZ_VCAO01000001.1"/>
</dbReference>
<feature type="transmembrane region" description="Helical" evidence="9">
    <location>
        <begin position="318"/>
        <end position="340"/>
    </location>
</feature>
<name>A0A5S3P8F6_9SPHN</name>
<dbReference type="EMBL" id="VCAO01000001">
    <property type="protein sequence ID" value="TMM49779.1"/>
    <property type="molecule type" value="Genomic_DNA"/>
</dbReference>
<feature type="transmembrane region" description="Helical" evidence="9">
    <location>
        <begin position="33"/>
        <end position="55"/>
    </location>
</feature>
<dbReference type="GO" id="GO:0005315">
    <property type="term" value="F:phosphate transmembrane transporter activity"/>
    <property type="evidence" value="ECO:0007669"/>
    <property type="project" value="InterPro"/>
</dbReference>
<protein>
    <recommendedName>
        <fullName evidence="3 9">Phosphate transport system permease protein PstA</fullName>
    </recommendedName>
</protein>
<feature type="transmembrane region" description="Helical" evidence="9">
    <location>
        <begin position="393"/>
        <end position="412"/>
    </location>
</feature>
<dbReference type="OrthoDB" id="9807065at2"/>
<organism evidence="11 12">
    <name type="scientific">Qipengyuania marisflavi</name>
    <dbReference type="NCBI Taxonomy" id="2486356"/>
    <lineage>
        <taxon>Bacteria</taxon>
        <taxon>Pseudomonadati</taxon>
        <taxon>Pseudomonadota</taxon>
        <taxon>Alphaproteobacteria</taxon>
        <taxon>Sphingomonadales</taxon>
        <taxon>Erythrobacteraceae</taxon>
        <taxon>Qipengyuania</taxon>
    </lineage>
</organism>
<feature type="transmembrane region" description="Helical" evidence="9">
    <location>
        <begin position="273"/>
        <end position="297"/>
    </location>
</feature>
<proteinExistence type="inferred from homology"/>
<evidence type="ECO:0000313" key="12">
    <source>
        <dbReference type="Proteomes" id="UP000309668"/>
    </source>
</evidence>
<dbReference type="GO" id="GO:0005886">
    <property type="term" value="C:plasma membrane"/>
    <property type="evidence" value="ECO:0007669"/>
    <property type="project" value="UniProtKB-SubCell"/>
</dbReference>
<dbReference type="Gene3D" id="1.10.3720.10">
    <property type="entry name" value="MetI-like"/>
    <property type="match status" value="1"/>
</dbReference>
<evidence type="ECO:0000313" key="11">
    <source>
        <dbReference type="EMBL" id="TMM49779.1"/>
    </source>
</evidence>
<evidence type="ECO:0000256" key="8">
    <source>
        <dbReference type="ARBA" id="ARBA00023136"/>
    </source>
</evidence>
<dbReference type="Pfam" id="PF00528">
    <property type="entry name" value="BPD_transp_1"/>
    <property type="match status" value="1"/>
</dbReference>
<comment type="subcellular location">
    <subcellularLocation>
        <location evidence="9">Cell inner membrane</location>
        <topology evidence="9">Multi-pass membrane protein</topology>
    </subcellularLocation>
    <subcellularLocation>
        <location evidence="1">Cell membrane</location>
        <topology evidence="1">Multi-pass membrane protein</topology>
    </subcellularLocation>
</comment>
<keyword evidence="6 9" id="KW-0812">Transmembrane</keyword>